<accession>A0ABQ3D363</accession>
<name>A0ABQ3D363_9RHOB</name>
<protein>
    <submittedName>
        <fullName evidence="1">Uncharacterized protein</fullName>
    </submittedName>
</protein>
<proteinExistence type="predicted"/>
<gene>
    <name evidence="1" type="ORF">GCM10008927_21500</name>
</gene>
<reference evidence="2" key="1">
    <citation type="journal article" date="2019" name="Int. J. Syst. Evol. Microbiol.">
        <title>The Global Catalogue of Microorganisms (GCM) 10K type strain sequencing project: providing services to taxonomists for standard genome sequencing and annotation.</title>
        <authorList>
            <consortium name="The Broad Institute Genomics Platform"/>
            <consortium name="The Broad Institute Genome Sequencing Center for Infectious Disease"/>
            <person name="Wu L."/>
            <person name="Ma J."/>
        </authorList>
    </citation>
    <scope>NUCLEOTIDE SEQUENCE [LARGE SCALE GENOMIC DNA]</scope>
    <source>
        <strain evidence="2">KCTC 32465</strain>
    </source>
</reference>
<organism evidence="1 2">
    <name type="scientific">Paramylibacter ulvae</name>
    <dbReference type="NCBI Taxonomy" id="1651968"/>
    <lineage>
        <taxon>Bacteria</taxon>
        <taxon>Pseudomonadati</taxon>
        <taxon>Pseudomonadota</taxon>
        <taxon>Alphaproteobacteria</taxon>
        <taxon>Rhodobacterales</taxon>
        <taxon>Paracoccaceae</taxon>
        <taxon>Paramylibacter</taxon>
    </lineage>
</organism>
<evidence type="ECO:0000313" key="1">
    <source>
        <dbReference type="EMBL" id="GHA55275.1"/>
    </source>
</evidence>
<comment type="caution">
    <text evidence="1">The sequence shown here is derived from an EMBL/GenBank/DDBJ whole genome shotgun (WGS) entry which is preliminary data.</text>
</comment>
<dbReference type="RefSeq" id="WP_229802256.1">
    <property type="nucleotide sequence ID" value="NZ_BMZF01000005.1"/>
</dbReference>
<dbReference type="EMBL" id="BMZF01000005">
    <property type="protein sequence ID" value="GHA55275.1"/>
    <property type="molecule type" value="Genomic_DNA"/>
</dbReference>
<keyword evidence="2" id="KW-1185">Reference proteome</keyword>
<dbReference type="Proteomes" id="UP000634455">
    <property type="component" value="Unassembled WGS sequence"/>
</dbReference>
<sequence length="201" mass="22502">MGLFDFLKRKKTPAPSSDKATLIVVQLNAKLQPLDRGEYFEYPLDDWLQEQKLGTVTGGGTSFDDTGIDYCDIELRLHNPTNEVITAVIHTLENFGAPKGSLLKYTDDRPDIPFGKHEGLAIYLNGTDLPDEVYTNSDVNEVIAQCDTLLGQSGGFRGFWQGERETALYFYGHNFVQMKSALDEYIKAAPLCEKSRLEQIA</sequence>
<evidence type="ECO:0000313" key="2">
    <source>
        <dbReference type="Proteomes" id="UP000634455"/>
    </source>
</evidence>